<organism evidence="2 3">
    <name type="scientific">Neonectria ditissima</name>
    <dbReference type="NCBI Taxonomy" id="78410"/>
    <lineage>
        <taxon>Eukaryota</taxon>
        <taxon>Fungi</taxon>
        <taxon>Dikarya</taxon>
        <taxon>Ascomycota</taxon>
        <taxon>Pezizomycotina</taxon>
        <taxon>Sordariomycetes</taxon>
        <taxon>Hypocreomycetidae</taxon>
        <taxon>Hypocreales</taxon>
        <taxon>Nectriaceae</taxon>
        <taxon>Neonectria</taxon>
    </lineage>
</organism>
<keyword evidence="1" id="KW-1133">Transmembrane helix</keyword>
<gene>
    <name evidence="2" type="ORF">AK830_g3848</name>
</gene>
<feature type="transmembrane region" description="Helical" evidence="1">
    <location>
        <begin position="94"/>
        <end position="116"/>
    </location>
</feature>
<protein>
    <submittedName>
        <fullName evidence="2">Uncharacterized protein</fullName>
    </submittedName>
</protein>
<feature type="transmembrane region" description="Helical" evidence="1">
    <location>
        <begin position="228"/>
        <end position="249"/>
    </location>
</feature>
<name>A0A0N8H7T6_9HYPO</name>
<keyword evidence="3" id="KW-1185">Reference proteome</keyword>
<feature type="transmembrane region" description="Helical" evidence="1">
    <location>
        <begin position="50"/>
        <end position="74"/>
    </location>
</feature>
<feature type="transmembrane region" description="Helical" evidence="1">
    <location>
        <begin position="269"/>
        <end position="291"/>
    </location>
</feature>
<feature type="transmembrane region" description="Helical" evidence="1">
    <location>
        <begin position="137"/>
        <end position="156"/>
    </location>
</feature>
<accession>A0A0N8H7T6</accession>
<dbReference type="Proteomes" id="UP000050424">
    <property type="component" value="Unassembled WGS sequence"/>
</dbReference>
<keyword evidence="1" id="KW-0812">Transmembrane</keyword>
<evidence type="ECO:0000256" key="1">
    <source>
        <dbReference type="SAM" id="Phobius"/>
    </source>
</evidence>
<reference evidence="2 3" key="1">
    <citation type="submission" date="2015-09" db="EMBL/GenBank/DDBJ databases">
        <title>Draft genome of a European isolate of the apple canker pathogen Neonectria ditissima.</title>
        <authorList>
            <person name="Gomez-Cortecero A."/>
            <person name="Harrison R.J."/>
            <person name="Armitage A.D."/>
        </authorList>
    </citation>
    <scope>NUCLEOTIDE SEQUENCE [LARGE SCALE GENOMIC DNA]</scope>
    <source>
        <strain evidence="2 3">R09/05</strain>
    </source>
</reference>
<dbReference type="EMBL" id="LKCW01000044">
    <property type="protein sequence ID" value="KPM42676.1"/>
    <property type="molecule type" value="Genomic_DNA"/>
</dbReference>
<sequence length="327" mass="36538">MSSNARSSLERDYYIHAGLSGAAILPLLIIWIVPLWIVRTRKDPARVAFIWLKLLFPVYLATLGLTVASDIIHASRVYLDANSRRNPDYVNLNVTSATTFLGQVADSLLLVTFIELGNGFIFSINRERSSSQKAMRWLAVFLAVALVAVTLAQLILQQDLIPKMWRAMGNYQDEDFDDSVLEDLANKAMAVEYLAVGYAILNRLTSAFVPVYACVVTHKYSAVKACRGCAAIFLSASVLNFIRLVWLMASNISLRLTYTFLPDNTTWQLLDIFLNIWAFCVVLALLFSIAVKKDKGLWTISQPWMSGVSPAFVERAQSVDRTAPLKT</sequence>
<keyword evidence="1" id="KW-0472">Membrane</keyword>
<evidence type="ECO:0000313" key="2">
    <source>
        <dbReference type="EMBL" id="KPM42676.1"/>
    </source>
</evidence>
<proteinExistence type="predicted"/>
<dbReference type="OrthoDB" id="5217806at2759"/>
<dbReference type="STRING" id="78410.A0A0N8H7T6"/>
<dbReference type="AlphaFoldDB" id="A0A0N8H7T6"/>
<feature type="transmembrane region" description="Helical" evidence="1">
    <location>
        <begin position="13"/>
        <end position="38"/>
    </location>
</feature>
<evidence type="ECO:0000313" key="3">
    <source>
        <dbReference type="Proteomes" id="UP000050424"/>
    </source>
</evidence>
<comment type="caution">
    <text evidence="2">The sequence shown here is derived from an EMBL/GenBank/DDBJ whole genome shotgun (WGS) entry which is preliminary data.</text>
</comment>
<feature type="transmembrane region" description="Helical" evidence="1">
    <location>
        <begin position="193"/>
        <end position="216"/>
    </location>
</feature>